<dbReference type="Pfam" id="PF02984">
    <property type="entry name" value="Cyclin_C"/>
    <property type="match status" value="1"/>
</dbReference>
<dbReference type="PANTHER" id="PTHR10177">
    <property type="entry name" value="CYCLINS"/>
    <property type="match status" value="1"/>
</dbReference>
<dbReference type="SMART" id="SM00385">
    <property type="entry name" value="CYCLIN"/>
    <property type="match status" value="1"/>
</dbReference>
<dbReference type="AlphaFoldDB" id="E0VXQ3"/>
<dbReference type="Gene3D" id="1.10.472.10">
    <property type="entry name" value="Cyclin-like"/>
    <property type="match status" value="2"/>
</dbReference>
<feature type="compositionally biased region" description="Polar residues" evidence="5">
    <location>
        <begin position="272"/>
        <end position="285"/>
    </location>
</feature>
<dbReference type="InterPro" id="IPR013763">
    <property type="entry name" value="Cyclin-like_dom"/>
</dbReference>
<dbReference type="FunFam" id="1.10.472.10:FF:000003">
    <property type="entry name" value="G1/S-specific cyclin-D2"/>
    <property type="match status" value="1"/>
</dbReference>
<dbReference type="eggNOG" id="KOG0656">
    <property type="taxonomic scope" value="Eukaryota"/>
</dbReference>
<dbReference type="InterPro" id="IPR006671">
    <property type="entry name" value="Cyclin_N"/>
</dbReference>
<dbReference type="EnsemblMetazoa" id="PHUM503450-RA">
    <property type="protein sequence ID" value="PHUM503450-PA"/>
    <property type="gene ID" value="PHUM503450"/>
</dbReference>
<dbReference type="SMART" id="SM01332">
    <property type="entry name" value="Cyclin_C"/>
    <property type="match status" value="1"/>
</dbReference>
<proteinExistence type="inferred from homology"/>
<evidence type="ECO:0000256" key="4">
    <source>
        <dbReference type="RuleBase" id="RU000383"/>
    </source>
</evidence>
<reference evidence="9" key="3">
    <citation type="submission" date="2021-02" db="UniProtKB">
        <authorList>
            <consortium name="EnsemblMetazoa"/>
        </authorList>
    </citation>
    <scope>IDENTIFICATION</scope>
    <source>
        <strain evidence="9">USDA</strain>
    </source>
</reference>
<evidence type="ECO:0000259" key="7">
    <source>
        <dbReference type="SMART" id="SM01332"/>
    </source>
</evidence>
<evidence type="ECO:0000313" key="8">
    <source>
        <dbReference type="EMBL" id="EEB18159.1"/>
    </source>
</evidence>
<dbReference type="InterPro" id="IPR004367">
    <property type="entry name" value="Cyclin_C-dom"/>
</dbReference>
<dbReference type="GeneID" id="8231591"/>
<dbReference type="STRING" id="121224.E0VXQ3"/>
<keyword evidence="1" id="KW-0132">Cell division</keyword>
<sequence length="307" mass="35276">MSLLCCESECECRTYPDEVLLSDDRVLHNMLKIEERYCPNSSYFDCIQEEITPAMRKTVAEWMLEVCEAEKCEQDVFPLAMNYLDRFLSICQIKKSQLQLLGSTCLLLSSKIRATKPLHPAHLVYYTDNSITREDLWMWELLVLTNLKWDISSVTAQDFINHILRKIPVDQTTCNCQMLIRHTQTFIALCATDFKFSIYTPSIIASASIAASLQGLDWTNKNNCSLSELLNRIHRITGIEREYLQSCIDQIEETVREAMAHRGSGNDLPENPQVNKSRNSNSNHFSSDKLADYSKAETPTDVRDVHF</sequence>
<dbReference type="GO" id="GO:0000278">
    <property type="term" value="P:mitotic cell cycle"/>
    <property type="evidence" value="ECO:0007669"/>
    <property type="project" value="UniProtKB-ARBA"/>
</dbReference>
<dbReference type="VEuPathDB" id="VectorBase:PHUM503450"/>
<feature type="region of interest" description="Disordered" evidence="5">
    <location>
        <begin position="258"/>
        <end position="307"/>
    </location>
</feature>
<dbReference type="InterPro" id="IPR036915">
    <property type="entry name" value="Cyclin-like_sf"/>
</dbReference>
<dbReference type="OMA" id="CFGSKTH"/>
<comment type="similarity">
    <text evidence="4">Belongs to the cyclin family.</text>
</comment>
<feature type="domain" description="Cyclin C-terminal" evidence="7">
    <location>
        <begin position="154"/>
        <end position="292"/>
    </location>
</feature>
<name>E0VXQ3_PEDHC</name>
<evidence type="ECO:0000313" key="9">
    <source>
        <dbReference type="EnsemblMetazoa" id="PHUM503450-PA"/>
    </source>
</evidence>
<dbReference type="InParanoid" id="E0VXQ3"/>
<reference evidence="8" key="1">
    <citation type="submission" date="2007-04" db="EMBL/GenBank/DDBJ databases">
        <title>Annotation of Pediculus humanus corporis strain USDA.</title>
        <authorList>
            <person name="Kirkness E."/>
            <person name="Hannick L."/>
            <person name="Hass B."/>
            <person name="Bruggner R."/>
            <person name="Lawson D."/>
            <person name="Bidwell S."/>
            <person name="Joardar V."/>
            <person name="Caler E."/>
            <person name="Walenz B."/>
            <person name="Inman J."/>
            <person name="Schobel S."/>
            <person name="Galinsky K."/>
            <person name="Amedeo P."/>
            <person name="Strausberg R."/>
        </authorList>
    </citation>
    <scope>NUCLEOTIDE SEQUENCE</scope>
    <source>
        <strain evidence="8">USDA</strain>
    </source>
</reference>
<organism>
    <name type="scientific">Pediculus humanus subsp. corporis</name>
    <name type="common">Body louse</name>
    <dbReference type="NCBI Taxonomy" id="121224"/>
    <lineage>
        <taxon>Eukaryota</taxon>
        <taxon>Metazoa</taxon>
        <taxon>Ecdysozoa</taxon>
        <taxon>Arthropoda</taxon>
        <taxon>Hexapoda</taxon>
        <taxon>Insecta</taxon>
        <taxon>Pterygota</taxon>
        <taxon>Neoptera</taxon>
        <taxon>Paraneoptera</taxon>
        <taxon>Psocodea</taxon>
        <taxon>Troctomorpha</taxon>
        <taxon>Phthiraptera</taxon>
        <taxon>Anoplura</taxon>
        <taxon>Pediculidae</taxon>
        <taxon>Pediculus</taxon>
    </lineage>
</organism>
<dbReference type="InterPro" id="IPR048258">
    <property type="entry name" value="Cyclins_cyclin-box"/>
</dbReference>
<dbReference type="PROSITE" id="PS00292">
    <property type="entry name" value="CYCLINS"/>
    <property type="match status" value="1"/>
</dbReference>
<dbReference type="GO" id="GO:0051301">
    <property type="term" value="P:cell division"/>
    <property type="evidence" value="ECO:0007669"/>
    <property type="project" value="UniProtKB-KW"/>
</dbReference>
<dbReference type="CTD" id="8231591"/>
<keyword evidence="3" id="KW-0131">Cell cycle</keyword>
<dbReference type="CDD" id="cd20516">
    <property type="entry name" value="CYCLIN_CCND_rpt2"/>
    <property type="match status" value="1"/>
</dbReference>
<dbReference type="FunCoup" id="E0VXQ3">
    <property type="interactions" value="515"/>
</dbReference>
<feature type="domain" description="Cyclin-like" evidence="6">
    <location>
        <begin position="61"/>
        <end position="145"/>
    </location>
</feature>
<dbReference type="OrthoDB" id="306099at2759"/>
<dbReference type="EMBL" id="AAZO01006117">
    <property type="status" value="NOT_ANNOTATED_CDS"/>
    <property type="molecule type" value="Genomic_DNA"/>
</dbReference>
<accession>E0VXQ3</accession>
<dbReference type="Pfam" id="PF00134">
    <property type="entry name" value="Cyclin_N"/>
    <property type="match status" value="1"/>
</dbReference>
<evidence type="ECO:0000259" key="6">
    <source>
        <dbReference type="SMART" id="SM00385"/>
    </source>
</evidence>
<evidence type="ECO:0000256" key="3">
    <source>
        <dbReference type="ARBA" id="ARBA00023306"/>
    </source>
</evidence>
<gene>
    <name evidence="9" type="primary">8231591</name>
    <name evidence="8" type="ORF">Phum_PHUM503450</name>
</gene>
<dbReference type="SUPFAM" id="SSF47954">
    <property type="entry name" value="Cyclin-like"/>
    <property type="match status" value="2"/>
</dbReference>
<evidence type="ECO:0000256" key="5">
    <source>
        <dbReference type="SAM" id="MobiDB-lite"/>
    </source>
</evidence>
<dbReference type="RefSeq" id="XP_002430897.1">
    <property type="nucleotide sequence ID" value="XM_002430852.1"/>
</dbReference>
<keyword evidence="10" id="KW-1185">Reference proteome</keyword>
<evidence type="ECO:0000256" key="1">
    <source>
        <dbReference type="ARBA" id="ARBA00022618"/>
    </source>
</evidence>
<protein>
    <submittedName>
        <fullName evidence="8 9">G1/S-specific cyclin-D2, putative</fullName>
    </submittedName>
</protein>
<dbReference type="KEGG" id="phu:Phum_PHUM503450"/>
<dbReference type="Proteomes" id="UP000009046">
    <property type="component" value="Unassembled WGS sequence"/>
</dbReference>
<dbReference type="HOGENOM" id="CLU_052190_0_0_1"/>
<feature type="compositionally biased region" description="Basic and acidic residues" evidence="5">
    <location>
        <begin position="286"/>
        <end position="307"/>
    </location>
</feature>
<dbReference type="EMBL" id="DS235833">
    <property type="protein sequence ID" value="EEB18159.1"/>
    <property type="molecule type" value="Genomic_DNA"/>
</dbReference>
<evidence type="ECO:0000313" key="10">
    <source>
        <dbReference type="Proteomes" id="UP000009046"/>
    </source>
</evidence>
<dbReference type="CDD" id="cd20515">
    <property type="entry name" value="CYCLIN_CCND_rpt1"/>
    <property type="match status" value="1"/>
</dbReference>
<evidence type="ECO:0000256" key="2">
    <source>
        <dbReference type="ARBA" id="ARBA00023127"/>
    </source>
</evidence>
<reference evidence="8" key="2">
    <citation type="submission" date="2007-04" db="EMBL/GenBank/DDBJ databases">
        <title>The genome of the human body louse.</title>
        <authorList>
            <consortium name="The Human Body Louse Genome Consortium"/>
            <person name="Kirkness E."/>
            <person name="Walenz B."/>
            <person name="Hass B."/>
            <person name="Bruggner R."/>
            <person name="Strausberg R."/>
        </authorList>
    </citation>
    <scope>NUCLEOTIDE SEQUENCE</scope>
    <source>
        <strain evidence="8">USDA</strain>
    </source>
</reference>
<keyword evidence="2 4" id="KW-0195">Cyclin</keyword>
<dbReference type="InterPro" id="IPR039361">
    <property type="entry name" value="Cyclin"/>
</dbReference>